<dbReference type="Proteomes" id="UP000054538">
    <property type="component" value="Unassembled WGS sequence"/>
</dbReference>
<reference evidence="3" key="2">
    <citation type="submission" date="2015-01" db="EMBL/GenBank/DDBJ databases">
        <title>Evolutionary Origins and Diversification of the Mycorrhizal Mutualists.</title>
        <authorList>
            <consortium name="DOE Joint Genome Institute"/>
            <consortium name="Mycorrhizal Genomics Consortium"/>
            <person name="Kohler A."/>
            <person name="Kuo A."/>
            <person name="Nagy L.G."/>
            <person name="Floudas D."/>
            <person name="Copeland A."/>
            <person name="Barry K.W."/>
            <person name="Cichocki N."/>
            <person name="Veneault-Fourrey C."/>
            <person name="LaButti K."/>
            <person name="Lindquist E.A."/>
            <person name="Lipzen A."/>
            <person name="Lundell T."/>
            <person name="Morin E."/>
            <person name="Murat C."/>
            <person name="Riley R."/>
            <person name="Ohm R."/>
            <person name="Sun H."/>
            <person name="Tunlid A."/>
            <person name="Henrissat B."/>
            <person name="Grigoriev I.V."/>
            <person name="Hibbett D.S."/>
            <person name="Martin F."/>
        </authorList>
    </citation>
    <scope>NUCLEOTIDE SEQUENCE [LARGE SCALE GENOMIC DNA]</scope>
    <source>
        <strain evidence="3">Ve08.2h10</strain>
    </source>
</reference>
<dbReference type="InterPro" id="IPR010998">
    <property type="entry name" value="Integrase_recombinase_N"/>
</dbReference>
<protein>
    <submittedName>
        <fullName evidence="2">Unplaced genomic scaffold scaffold_332, whole genome shotgun sequence</fullName>
    </submittedName>
</protein>
<dbReference type="InParanoid" id="A0A0D0E127"/>
<dbReference type="SUPFAM" id="SSF47823">
    <property type="entry name" value="lambda integrase-like, N-terminal domain"/>
    <property type="match status" value="1"/>
</dbReference>
<evidence type="ECO:0000313" key="3">
    <source>
        <dbReference type="Proteomes" id="UP000054538"/>
    </source>
</evidence>
<keyword evidence="1" id="KW-0238">DNA-binding</keyword>
<evidence type="ECO:0000256" key="1">
    <source>
        <dbReference type="ARBA" id="ARBA00023125"/>
    </source>
</evidence>
<accession>A0A0D0E127</accession>
<dbReference type="HOGENOM" id="CLU_003292_2_1_1"/>
<feature type="non-terminal residue" evidence="2">
    <location>
        <position position="1"/>
    </location>
</feature>
<organism evidence="2 3">
    <name type="scientific">Paxillus rubicundulus Ve08.2h10</name>
    <dbReference type="NCBI Taxonomy" id="930991"/>
    <lineage>
        <taxon>Eukaryota</taxon>
        <taxon>Fungi</taxon>
        <taxon>Dikarya</taxon>
        <taxon>Basidiomycota</taxon>
        <taxon>Agaricomycotina</taxon>
        <taxon>Agaricomycetes</taxon>
        <taxon>Agaricomycetidae</taxon>
        <taxon>Boletales</taxon>
        <taxon>Paxilineae</taxon>
        <taxon>Paxillaceae</taxon>
        <taxon>Paxillus</taxon>
    </lineage>
</organism>
<gene>
    <name evidence="2" type="ORF">PAXRUDRAFT_144255</name>
</gene>
<dbReference type="Gene3D" id="1.10.150.130">
    <property type="match status" value="1"/>
</dbReference>
<sequence length="303" mass="33780">PACAARDCLQRWQPTLPTTVILCDDNQTTLHDSDLSQIEDVIVYAWAESTKVSYSFGLLVYHVFCDAKSIPDCDHAPANSELVSMFISSLAGQYSRSTVANYLQGVRTWHIMHRLGWSHNNMEIEALLKAAMTLAPISSKQKPCEPYTISVLTLMWDTLDLTDTAKAAVFACLTMTFWCTACVSEFTVPHLDTFDPSLHVKSSNVTHEKDCQGLMVMNFFLPRTKSALLGEDVSWAQQHGPLGPQAALQNHFAINSPPPIHIQAQGWPLPPHQVKIYHFPLLCCQESGYQAPPGAWGPHWLYP</sequence>
<reference evidence="2 3" key="1">
    <citation type="submission" date="2014-04" db="EMBL/GenBank/DDBJ databases">
        <authorList>
            <consortium name="DOE Joint Genome Institute"/>
            <person name="Kuo A."/>
            <person name="Kohler A."/>
            <person name="Jargeat P."/>
            <person name="Nagy L.G."/>
            <person name="Floudas D."/>
            <person name="Copeland A."/>
            <person name="Barry K.W."/>
            <person name="Cichocki N."/>
            <person name="Veneault-Fourrey C."/>
            <person name="LaButti K."/>
            <person name="Lindquist E.A."/>
            <person name="Lipzen A."/>
            <person name="Lundell T."/>
            <person name="Morin E."/>
            <person name="Murat C."/>
            <person name="Sun H."/>
            <person name="Tunlid A."/>
            <person name="Henrissat B."/>
            <person name="Grigoriev I.V."/>
            <person name="Hibbett D.S."/>
            <person name="Martin F."/>
            <person name="Nordberg H.P."/>
            <person name="Cantor M.N."/>
            <person name="Hua S.X."/>
        </authorList>
    </citation>
    <scope>NUCLEOTIDE SEQUENCE [LARGE SCALE GENOMIC DNA]</scope>
    <source>
        <strain evidence="2 3">Ve08.2h10</strain>
    </source>
</reference>
<proteinExistence type="predicted"/>
<dbReference type="GO" id="GO:0003677">
    <property type="term" value="F:DNA binding"/>
    <property type="evidence" value="ECO:0007669"/>
    <property type="project" value="UniProtKB-KW"/>
</dbReference>
<dbReference type="AlphaFoldDB" id="A0A0D0E127"/>
<dbReference type="STRING" id="930991.A0A0D0E127"/>
<name>A0A0D0E127_9AGAM</name>
<dbReference type="EMBL" id="KN825154">
    <property type="protein sequence ID" value="KIK93799.1"/>
    <property type="molecule type" value="Genomic_DNA"/>
</dbReference>
<dbReference type="OrthoDB" id="2678913at2759"/>
<keyword evidence="3" id="KW-1185">Reference proteome</keyword>
<evidence type="ECO:0000313" key="2">
    <source>
        <dbReference type="EMBL" id="KIK93799.1"/>
    </source>
</evidence>